<dbReference type="EMBL" id="CP009552">
    <property type="protein sequence ID" value="AIY89138.1"/>
    <property type="molecule type" value="Genomic_DNA"/>
</dbReference>
<dbReference type="KEGG" id="gac:GACE_0078"/>
<keyword evidence="1" id="KW-1133">Transmembrane helix</keyword>
<evidence type="ECO:0000256" key="1">
    <source>
        <dbReference type="SAM" id="Phobius"/>
    </source>
</evidence>
<evidence type="ECO:0000313" key="3">
    <source>
        <dbReference type="Proteomes" id="UP000030624"/>
    </source>
</evidence>
<feature type="transmembrane region" description="Helical" evidence="1">
    <location>
        <begin position="12"/>
        <end position="36"/>
    </location>
</feature>
<name>A0A0A7GB98_GEOAI</name>
<dbReference type="Proteomes" id="UP000030624">
    <property type="component" value="Chromosome"/>
</dbReference>
<dbReference type="AlphaFoldDB" id="A0A0A7GB98"/>
<sequence length="46" mass="5282">MLRIEYTLDKWLIGWGLLFGVTTFMGYYGGASLYIYKKTGEVIDVV</sequence>
<protein>
    <submittedName>
        <fullName evidence="2">Uncharacterized protein</fullName>
    </submittedName>
</protein>
<dbReference type="eggNOG" id="ENOG502N5C4">
    <property type="taxonomic scope" value="Archaea"/>
</dbReference>
<evidence type="ECO:0000313" key="2">
    <source>
        <dbReference type="EMBL" id="AIY89138.1"/>
    </source>
</evidence>
<gene>
    <name evidence="2" type="ORF">GACE_0078</name>
</gene>
<reference evidence="2 3" key="1">
    <citation type="journal article" date="2015" name="Appl. Environ. Microbiol.">
        <title>The Geoglobus acetivorans genome: Fe(III) reduction, acetate utilization, autotrophic growth, and degradation of aromatic compounds in a hyperthermophilic archaeon.</title>
        <authorList>
            <person name="Mardanov A.V."/>
            <person name="Slododkina G.B."/>
            <person name="Slobodkin A.I."/>
            <person name="Beletsky A.V."/>
            <person name="Gavrilov S.N."/>
            <person name="Kublanov I.V."/>
            <person name="Bonch-Osmolovskaya E.A."/>
            <person name="Skryabin K.G."/>
            <person name="Ravin N.V."/>
        </authorList>
    </citation>
    <scope>NUCLEOTIDE SEQUENCE [LARGE SCALE GENOMIC DNA]</scope>
    <source>
        <strain evidence="2 3">SBH6</strain>
    </source>
</reference>
<accession>A0A0A7GB98</accession>
<organism evidence="2 3">
    <name type="scientific">Geoglobus acetivorans</name>
    <dbReference type="NCBI Taxonomy" id="565033"/>
    <lineage>
        <taxon>Archaea</taxon>
        <taxon>Methanobacteriati</taxon>
        <taxon>Methanobacteriota</taxon>
        <taxon>Archaeoglobi</taxon>
        <taxon>Archaeoglobales</taxon>
        <taxon>Archaeoglobaceae</taxon>
        <taxon>Geoglobus</taxon>
    </lineage>
</organism>
<keyword evidence="1" id="KW-0812">Transmembrane</keyword>
<dbReference type="HOGENOM" id="CLU_3178420_0_0_2"/>
<keyword evidence="1" id="KW-0472">Membrane</keyword>
<proteinExistence type="predicted"/>
<dbReference type="STRING" id="565033.GACE_0078"/>